<dbReference type="InterPro" id="IPR029016">
    <property type="entry name" value="GAF-like_dom_sf"/>
</dbReference>
<evidence type="ECO:0000259" key="7">
    <source>
        <dbReference type="PROSITE" id="PS50109"/>
    </source>
</evidence>
<dbReference type="SUPFAM" id="SSF47384">
    <property type="entry name" value="Homodimeric domain of signal transducing histidine kinase"/>
    <property type="match status" value="1"/>
</dbReference>
<keyword evidence="6" id="KW-0902">Two-component regulatory system</keyword>
<dbReference type="Gene3D" id="1.10.287.130">
    <property type="match status" value="1"/>
</dbReference>
<dbReference type="InterPro" id="IPR036890">
    <property type="entry name" value="HATPase_C_sf"/>
</dbReference>
<evidence type="ECO:0000256" key="2">
    <source>
        <dbReference type="ARBA" id="ARBA00012438"/>
    </source>
</evidence>
<dbReference type="SMART" id="SM00388">
    <property type="entry name" value="HisKA"/>
    <property type="match status" value="1"/>
</dbReference>
<comment type="caution">
    <text evidence="8">The sequence shown here is derived from an EMBL/GenBank/DDBJ whole genome shotgun (WGS) entry which is preliminary data.</text>
</comment>
<dbReference type="PROSITE" id="PS50109">
    <property type="entry name" value="HIS_KIN"/>
    <property type="match status" value="1"/>
</dbReference>
<dbReference type="SMART" id="SM00387">
    <property type="entry name" value="HATPase_c"/>
    <property type="match status" value="1"/>
</dbReference>
<sequence>MSLSMISPTIPANEEKRLESIRKLDIIDTFAEESYDSITKLASEICQTPIALITILGSEKNWFKSKLGTSIPELEREFSFCGHAILNPNELFEVPNTLEDVRFKDNPLVLPLESGVRFYAGVPILDEEGLPLGTLCVLDSKEHHLTENQKSSLKSLAKQVELLFEYRRKNQALEKMKNDLDENNRILREFASTVSHDLKMPLANMIITADILKAKYSDKLDDDGVNYLNYLKHSGLTLSEYINGLLDYYSSSSLHEDTHQEFFLNDLLEDIIDLLQIDQNCEINLPDNNLKIFGNSAALGQIFMNLISNSIKYNNSEKIIIELDCTENREFYNFSIRDNGIGIPKEKQNNIFELFTTAADRDRHGKKGHGIGLSTVKKLIGSLGGNITITSEEDKGTHFEFNIKRSRKVD</sequence>
<evidence type="ECO:0000256" key="6">
    <source>
        <dbReference type="ARBA" id="ARBA00023012"/>
    </source>
</evidence>
<dbReference type="SUPFAM" id="SSF55781">
    <property type="entry name" value="GAF domain-like"/>
    <property type="match status" value="1"/>
</dbReference>
<comment type="catalytic activity">
    <reaction evidence="1">
        <text>ATP + protein L-histidine = ADP + protein N-phospho-L-histidine.</text>
        <dbReference type="EC" id="2.7.13.3"/>
    </reaction>
</comment>
<keyword evidence="3" id="KW-0597">Phosphoprotein</keyword>
<dbReference type="InterPro" id="IPR003594">
    <property type="entry name" value="HATPase_dom"/>
</dbReference>
<name>A0A9X1UYE9_9FLAO</name>
<gene>
    <name evidence="8" type="ORF">LU635_12770</name>
</gene>
<feature type="domain" description="Histidine kinase" evidence="7">
    <location>
        <begin position="193"/>
        <end position="407"/>
    </location>
</feature>
<evidence type="ECO:0000256" key="5">
    <source>
        <dbReference type="ARBA" id="ARBA00022777"/>
    </source>
</evidence>
<dbReference type="RefSeq" id="WP_240099840.1">
    <property type="nucleotide sequence ID" value="NZ_JAJSON010000025.1"/>
</dbReference>
<dbReference type="GO" id="GO:0000155">
    <property type="term" value="F:phosphorelay sensor kinase activity"/>
    <property type="evidence" value="ECO:0007669"/>
    <property type="project" value="InterPro"/>
</dbReference>
<dbReference type="Pfam" id="PF00512">
    <property type="entry name" value="HisKA"/>
    <property type="match status" value="1"/>
</dbReference>
<dbReference type="InterPro" id="IPR036097">
    <property type="entry name" value="HisK_dim/P_sf"/>
</dbReference>
<keyword evidence="9" id="KW-1185">Reference proteome</keyword>
<dbReference type="Gene3D" id="3.30.565.10">
    <property type="entry name" value="Histidine kinase-like ATPase, C-terminal domain"/>
    <property type="match status" value="1"/>
</dbReference>
<dbReference type="PRINTS" id="PR00344">
    <property type="entry name" value="BCTRLSENSOR"/>
</dbReference>
<keyword evidence="4" id="KW-0808">Transferase</keyword>
<dbReference type="Pfam" id="PF02518">
    <property type="entry name" value="HATPase_c"/>
    <property type="match status" value="1"/>
</dbReference>
<evidence type="ECO:0000313" key="8">
    <source>
        <dbReference type="EMBL" id="MCG9972516.1"/>
    </source>
</evidence>
<evidence type="ECO:0000256" key="3">
    <source>
        <dbReference type="ARBA" id="ARBA00022553"/>
    </source>
</evidence>
<dbReference type="AlphaFoldDB" id="A0A9X1UYE9"/>
<protein>
    <recommendedName>
        <fullName evidence="2">histidine kinase</fullName>
        <ecNumber evidence="2">2.7.13.3</ecNumber>
    </recommendedName>
</protein>
<dbReference type="InterPro" id="IPR050736">
    <property type="entry name" value="Sensor_HK_Regulatory"/>
</dbReference>
<proteinExistence type="predicted"/>
<dbReference type="CDD" id="cd00075">
    <property type="entry name" value="HATPase"/>
    <property type="match status" value="1"/>
</dbReference>
<reference evidence="8" key="1">
    <citation type="submission" date="2021-12" db="EMBL/GenBank/DDBJ databases">
        <title>Description of Gramella crocea sp. nov., a new bacterium isolated from activated sludge.</title>
        <authorList>
            <person name="Zhang X."/>
        </authorList>
    </citation>
    <scope>NUCLEOTIDE SEQUENCE</scope>
    <source>
        <strain evidence="8">YB25</strain>
    </source>
</reference>
<organism evidence="8 9">
    <name type="scientific">Christiangramia crocea</name>
    <dbReference type="NCBI Taxonomy" id="2904124"/>
    <lineage>
        <taxon>Bacteria</taxon>
        <taxon>Pseudomonadati</taxon>
        <taxon>Bacteroidota</taxon>
        <taxon>Flavobacteriia</taxon>
        <taxon>Flavobacteriales</taxon>
        <taxon>Flavobacteriaceae</taxon>
        <taxon>Christiangramia</taxon>
    </lineage>
</organism>
<evidence type="ECO:0000313" key="9">
    <source>
        <dbReference type="Proteomes" id="UP001139344"/>
    </source>
</evidence>
<dbReference type="InterPro" id="IPR003661">
    <property type="entry name" value="HisK_dim/P_dom"/>
</dbReference>
<keyword evidence="5 8" id="KW-0418">Kinase</keyword>
<accession>A0A9X1UYE9</accession>
<dbReference type="SUPFAM" id="SSF55874">
    <property type="entry name" value="ATPase domain of HSP90 chaperone/DNA topoisomerase II/histidine kinase"/>
    <property type="match status" value="1"/>
</dbReference>
<dbReference type="PANTHER" id="PTHR43711">
    <property type="entry name" value="TWO-COMPONENT HISTIDINE KINASE"/>
    <property type="match status" value="1"/>
</dbReference>
<dbReference type="EMBL" id="JAJSON010000025">
    <property type="protein sequence ID" value="MCG9972516.1"/>
    <property type="molecule type" value="Genomic_DNA"/>
</dbReference>
<dbReference type="Proteomes" id="UP001139344">
    <property type="component" value="Unassembled WGS sequence"/>
</dbReference>
<dbReference type="CDD" id="cd00082">
    <property type="entry name" value="HisKA"/>
    <property type="match status" value="1"/>
</dbReference>
<dbReference type="Pfam" id="PF01590">
    <property type="entry name" value="GAF"/>
    <property type="match status" value="1"/>
</dbReference>
<evidence type="ECO:0000256" key="4">
    <source>
        <dbReference type="ARBA" id="ARBA00022679"/>
    </source>
</evidence>
<dbReference type="InterPro" id="IPR004358">
    <property type="entry name" value="Sig_transdc_His_kin-like_C"/>
</dbReference>
<dbReference type="Gene3D" id="3.30.450.40">
    <property type="match status" value="1"/>
</dbReference>
<evidence type="ECO:0000256" key="1">
    <source>
        <dbReference type="ARBA" id="ARBA00000085"/>
    </source>
</evidence>
<dbReference type="EC" id="2.7.13.3" evidence="2"/>
<dbReference type="InterPro" id="IPR003018">
    <property type="entry name" value="GAF"/>
</dbReference>
<dbReference type="PANTHER" id="PTHR43711:SF31">
    <property type="entry name" value="HISTIDINE KINASE"/>
    <property type="match status" value="1"/>
</dbReference>
<dbReference type="InterPro" id="IPR005467">
    <property type="entry name" value="His_kinase_dom"/>
</dbReference>